<feature type="region of interest" description="Disordered" evidence="1">
    <location>
        <begin position="506"/>
        <end position="557"/>
    </location>
</feature>
<feature type="compositionally biased region" description="Low complexity" evidence="1">
    <location>
        <begin position="506"/>
        <end position="518"/>
    </location>
</feature>
<feature type="region of interest" description="Disordered" evidence="1">
    <location>
        <begin position="589"/>
        <end position="610"/>
    </location>
</feature>
<dbReference type="KEGG" id="cfr:116658128"/>
<organism evidence="2 3">
    <name type="scientific">Camelus ferus</name>
    <name type="common">Wild bactrian camel</name>
    <name type="synonym">Camelus bactrianus ferus</name>
    <dbReference type="NCBI Taxonomy" id="419612"/>
    <lineage>
        <taxon>Eukaryota</taxon>
        <taxon>Metazoa</taxon>
        <taxon>Chordata</taxon>
        <taxon>Craniata</taxon>
        <taxon>Vertebrata</taxon>
        <taxon>Euteleostomi</taxon>
        <taxon>Mammalia</taxon>
        <taxon>Eutheria</taxon>
        <taxon>Laurasiatheria</taxon>
        <taxon>Artiodactyla</taxon>
        <taxon>Tylopoda</taxon>
        <taxon>Camelidae</taxon>
        <taxon>Camelus</taxon>
    </lineage>
</organism>
<gene>
    <name evidence="3" type="primary">LOC116658128</name>
</gene>
<accession>A0A8B8RJX7</accession>
<feature type="compositionally biased region" description="Basic and acidic residues" evidence="1">
    <location>
        <begin position="598"/>
        <end position="610"/>
    </location>
</feature>
<evidence type="ECO:0000313" key="2">
    <source>
        <dbReference type="Proteomes" id="UP000694856"/>
    </source>
</evidence>
<feature type="region of interest" description="Disordered" evidence="1">
    <location>
        <begin position="430"/>
        <end position="450"/>
    </location>
</feature>
<dbReference type="RefSeq" id="XP_032318251.1">
    <property type="nucleotide sequence ID" value="XM_032462360.1"/>
</dbReference>
<dbReference type="AlphaFoldDB" id="A0A8B8RJX7"/>
<protein>
    <submittedName>
        <fullName evidence="3">Translation initiation factor IF-2-like</fullName>
    </submittedName>
</protein>
<feature type="compositionally biased region" description="Basic residues" evidence="1">
    <location>
        <begin position="526"/>
        <end position="538"/>
    </location>
</feature>
<sequence>MSRSGRRIAPLRVKAGRSCSGSRGRRRSGDWAAAYVRFVCHRRAGKVALVGACRSGSRRVGPGLHVERGSWVGSAWEGGCACELLDLLPIPRGLGRPLLPHVRGVHDWRSVGEALLSGCEGAAGGGDGRRRTASCGGDSGRRAAAAASGDFGWRQRASSCRRRRWAASCGGVEVCSWKPANLLLSTPCVLRAASPAAGSQDSVYWVLRPGRRGSGVFLPRRNARPAAPPSVPVWPARPHSVPLGPTRHIPNSRSPSLRVRACGVRRRGTHARADVPSWTPDRPAAWESWALLQPLPRKKAFWGLGCRLCSPPLPPRGSQSAPGRRGFAVRVRRRRPAAVAGVGGRRRRAAAPWRGCAPGSQPSCSCLPRVLFWGQPMLPQVHRTQGIGPRSVPLGPTRHIPSSRSPSLRARACGLRRRGARARAEVPAWTPDRPLRGKAGRSCSGSRGRRRSGDWAAAYVRLLCQRRAGGCSEVKGQHQRWAGTFPGPGPGPGPDRFRSSLLATSRAAGAPDRGPALAAGGGGARTHARMRRRGRRIGPVRGKAGRSCSGSRGGRRSGDWAAACCRLRCCRRADYLICTFNLSRDTYSELPKASAPDENSHPQIKERERK</sequence>
<dbReference type="Proteomes" id="UP000694856">
    <property type="component" value="Chromosome 20"/>
</dbReference>
<evidence type="ECO:0000256" key="1">
    <source>
        <dbReference type="SAM" id="MobiDB-lite"/>
    </source>
</evidence>
<keyword evidence="2" id="KW-1185">Reference proteome</keyword>
<dbReference type="GeneID" id="116658128"/>
<proteinExistence type="predicted"/>
<evidence type="ECO:0000313" key="3">
    <source>
        <dbReference type="RefSeq" id="XP_032318251.1"/>
    </source>
</evidence>
<name>A0A8B8RJX7_CAMFR</name>
<feature type="compositionally biased region" description="Low complexity" evidence="1">
    <location>
        <begin position="539"/>
        <end position="550"/>
    </location>
</feature>
<feature type="region of interest" description="Disordered" evidence="1">
    <location>
        <begin position="387"/>
        <end position="409"/>
    </location>
</feature>
<reference evidence="3" key="1">
    <citation type="submission" date="2025-08" db="UniProtKB">
        <authorList>
            <consortium name="RefSeq"/>
        </authorList>
    </citation>
    <scope>IDENTIFICATION</scope>
    <source>
        <tissue evidence="3">Ear skin</tissue>
    </source>
</reference>